<dbReference type="RefSeq" id="WP_211427771.1">
    <property type="nucleotide sequence ID" value="NZ_CP072648.1"/>
</dbReference>
<dbReference type="EMBL" id="CP072648">
    <property type="protein sequence ID" value="QUW01879.1"/>
    <property type="molecule type" value="Genomic_DNA"/>
</dbReference>
<keyword evidence="2" id="KW-0645">Protease</keyword>
<dbReference type="InterPro" id="IPR029058">
    <property type="entry name" value="AB_hydrolase_fold"/>
</dbReference>
<evidence type="ECO:0000256" key="3">
    <source>
        <dbReference type="SAM" id="SignalP"/>
    </source>
</evidence>
<dbReference type="Gene3D" id="2.120.10.30">
    <property type="entry name" value="TolB, C-terminal domain"/>
    <property type="match status" value="3"/>
</dbReference>
<sequence>MRLHDLTWGFAVGTLLLSGPWLAFAQTAASATQTPRRLDKNTFMDMESVTNPAISPDGRRIVFTRTFVDKMADRYRSVLWMVESDGSRVRELTGQTYSARQPVWSPDGKRIAFIAERDGSAQIHVLTPETGDLVQLTHLEREPADLTWSPDGTQLAFSMLVPDTDSPLPIKLPEAPKGAQWAKPAVVIDRMTWAVDGQGQIPKTKRQIFTVDARLGGTPGQITDGKYSYDDPEWSPDGKQVYVSSIRRDDWEFARGDSEIYAITLATREIRPLTDRRGRDAQPKVSPDGKRIAYVGYDYQKLTYHVSNLYLMNADGSQAKAWAANLTGSPTGVTWARDGSGVYFTVEERGTVQLYFAPVGGQARRVTDGTHVLSAFSLAATGQVAAIRSSFTEPGTLVTFNVAKPNDLRRLVDVNADVLDGVTLGQAEELRFKSADGLDIQGWLIKPADFDPAKTYPMVLWIHGGPWSMYSVAFNWAFQNFAAEGYAVLYTNPRGSTGYGQDFVNGIQYAYPGKDYDDLMAGVDAALAKGFIDERNLFVCGGSGGGVLTAWIVGHTNRFAAAVSMRPVVNWHSFVGTTDGPVTWYDQFRKHPWEDPQEFAVRSPLSYVANVTTPTMLLTGEADLRTPIGQTEEYYRALKMLGKPTLLVRVPDEFHGFRRPSHQLAQQLYLQAWFGKHRR</sequence>
<keyword evidence="6" id="KW-1185">Reference proteome</keyword>
<feature type="signal peptide" evidence="3">
    <location>
        <begin position="1"/>
        <end position="25"/>
    </location>
</feature>
<dbReference type="SUPFAM" id="SSF82171">
    <property type="entry name" value="DPP6 N-terminal domain-like"/>
    <property type="match status" value="1"/>
</dbReference>
<proteinExistence type="predicted"/>
<organism evidence="5 6">
    <name type="scientific">Chloracidobacterium validum</name>
    <dbReference type="NCBI Taxonomy" id="2821543"/>
    <lineage>
        <taxon>Bacteria</taxon>
        <taxon>Pseudomonadati</taxon>
        <taxon>Acidobacteriota</taxon>
        <taxon>Terriglobia</taxon>
        <taxon>Terriglobales</taxon>
        <taxon>Acidobacteriaceae</taxon>
        <taxon>Chloracidobacterium</taxon>
    </lineage>
</organism>
<keyword evidence="3" id="KW-0732">Signal</keyword>
<evidence type="ECO:0000259" key="4">
    <source>
        <dbReference type="Pfam" id="PF00326"/>
    </source>
</evidence>
<dbReference type="InterPro" id="IPR011659">
    <property type="entry name" value="WD40"/>
</dbReference>
<dbReference type="Pfam" id="PF07676">
    <property type="entry name" value="PD40"/>
    <property type="match status" value="5"/>
</dbReference>
<gene>
    <name evidence="5" type="ORF">J8C06_05720</name>
</gene>
<dbReference type="PANTHER" id="PTHR42776:SF27">
    <property type="entry name" value="DIPEPTIDYL PEPTIDASE FAMILY MEMBER 6"/>
    <property type="match status" value="1"/>
</dbReference>
<dbReference type="InterPro" id="IPR011042">
    <property type="entry name" value="6-blade_b-propeller_TolB-like"/>
</dbReference>
<feature type="domain" description="Peptidase S9 prolyl oligopeptidase catalytic" evidence="4">
    <location>
        <begin position="473"/>
        <end position="677"/>
    </location>
</feature>
<dbReference type="InterPro" id="IPR001375">
    <property type="entry name" value="Peptidase_S9_cat"/>
</dbReference>
<accession>A0ABX8B5F8</accession>
<evidence type="ECO:0000313" key="6">
    <source>
        <dbReference type="Proteomes" id="UP000676506"/>
    </source>
</evidence>
<evidence type="ECO:0000256" key="1">
    <source>
        <dbReference type="ARBA" id="ARBA00022801"/>
    </source>
</evidence>
<keyword evidence="2" id="KW-0720">Serine protease</keyword>
<name>A0ABX8B5F8_9BACT</name>
<reference evidence="5 6" key="1">
    <citation type="submission" date="2021-03" db="EMBL/GenBank/DDBJ databases">
        <title>Genomic and phenotypic characterization of Chloracidobacterium isolates provides evidence for multiple species.</title>
        <authorList>
            <person name="Saini M.K."/>
            <person name="Costas A.M.G."/>
            <person name="Tank M."/>
            <person name="Bryant D.A."/>
        </authorList>
    </citation>
    <scope>NUCLEOTIDE SEQUENCE [LARGE SCALE GENOMIC DNA]</scope>
    <source>
        <strain evidence="5 6">BV2-C</strain>
    </source>
</reference>
<protein>
    <submittedName>
        <fullName evidence="5">S9 family peptidase</fullName>
    </submittedName>
</protein>
<keyword evidence="1" id="KW-0378">Hydrolase</keyword>
<evidence type="ECO:0000256" key="2">
    <source>
        <dbReference type="ARBA" id="ARBA00022825"/>
    </source>
</evidence>
<dbReference type="Pfam" id="PF00326">
    <property type="entry name" value="Peptidase_S9"/>
    <property type="match status" value="1"/>
</dbReference>
<dbReference type="SUPFAM" id="SSF53474">
    <property type="entry name" value="alpha/beta-Hydrolases"/>
    <property type="match status" value="1"/>
</dbReference>
<dbReference type="Proteomes" id="UP000676506">
    <property type="component" value="Chromosome 1"/>
</dbReference>
<evidence type="ECO:0000313" key="5">
    <source>
        <dbReference type="EMBL" id="QUW01879.1"/>
    </source>
</evidence>
<dbReference type="Gene3D" id="3.40.50.1820">
    <property type="entry name" value="alpha/beta hydrolase"/>
    <property type="match status" value="1"/>
</dbReference>
<dbReference type="PANTHER" id="PTHR42776">
    <property type="entry name" value="SERINE PEPTIDASE S9 FAMILY MEMBER"/>
    <property type="match status" value="1"/>
</dbReference>
<feature type="chain" id="PRO_5045619918" evidence="3">
    <location>
        <begin position="26"/>
        <end position="679"/>
    </location>
</feature>